<comment type="caution">
    <text evidence="2">The sequence shown here is derived from an EMBL/GenBank/DDBJ whole genome shotgun (WGS) entry which is preliminary data.</text>
</comment>
<organism evidence="2 3">
    <name type="scientific">Ponticaulis profundi</name>
    <dbReference type="NCBI Taxonomy" id="2665222"/>
    <lineage>
        <taxon>Bacteria</taxon>
        <taxon>Pseudomonadati</taxon>
        <taxon>Pseudomonadota</taxon>
        <taxon>Alphaproteobacteria</taxon>
        <taxon>Hyphomonadales</taxon>
        <taxon>Hyphomonadaceae</taxon>
        <taxon>Ponticaulis</taxon>
    </lineage>
</organism>
<keyword evidence="3" id="KW-1185">Reference proteome</keyword>
<keyword evidence="1" id="KW-0732">Signal</keyword>
<feature type="chain" id="PRO_5045850308" description="Lipoprotein" evidence="1">
    <location>
        <begin position="34"/>
        <end position="222"/>
    </location>
</feature>
<protein>
    <recommendedName>
        <fullName evidence="4">Lipoprotein</fullName>
    </recommendedName>
</protein>
<evidence type="ECO:0000313" key="3">
    <source>
        <dbReference type="Proteomes" id="UP001596303"/>
    </source>
</evidence>
<reference evidence="3" key="1">
    <citation type="journal article" date="2019" name="Int. J. Syst. Evol. Microbiol.">
        <title>The Global Catalogue of Microorganisms (GCM) 10K type strain sequencing project: providing services to taxonomists for standard genome sequencing and annotation.</title>
        <authorList>
            <consortium name="The Broad Institute Genomics Platform"/>
            <consortium name="The Broad Institute Genome Sequencing Center for Infectious Disease"/>
            <person name="Wu L."/>
            <person name="Ma J."/>
        </authorList>
    </citation>
    <scope>NUCLEOTIDE SEQUENCE [LARGE SCALE GENOMIC DNA]</scope>
    <source>
        <strain evidence="3">CGMCC-1.15741</strain>
    </source>
</reference>
<feature type="signal peptide" evidence="1">
    <location>
        <begin position="1"/>
        <end position="33"/>
    </location>
</feature>
<evidence type="ECO:0000313" key="2">
    <source>
        <dbReference type="EMBL" id="MFC6199057.1"/>
    </source>
</evidence>
<dbReference type="Proteomes" id="UP001596303">
    <property type="component" value="Unassembled WGS sequence"/>
</dbReference>
<dbReference type="PROSITE" id="PS51257">
    <property type="entry name" value="PROKAR_LIPOPROTEIN"/>
    <property type="match status" value="1"/>
</dbReference>
<dbReference type="EMBL" id="JBHSSW010000017">
    <property type="protein sequence ID" value="MFC6199057.1"/>
    <property type="molecule type" value="Genomic_DNA"/>
</dbReference>
<sequence length="222" mass="24046">MMQAARMKPGLYIALAGAMLLAACASSPPPPMAVVEITDKICDAEPDLLTPQALAPEKPKKLSDEIYQFKNDTPCFTKGGLSTNYMVFSLPSQTENLALTIGGLKAQHRTLAADIAILNEEGEITRRFDREKYMDIGSVFGVQFRPRDGEAFVLVTTDPERVGEAVVSHETRLLQSQGYTGTGGSYTTFSGAESLSSRTFSHEGMLRIRVQALKGKIGDPNA</sequence>
<gene>
    <name evidence="2" type="ORF">ACFQDM_13260</name>
</gene>
<evidence type="ECO:0008006" key="4">
    <source>
        <dbReference type="Google" id="ProtNLM"/>
    </source>
</evidence>
<evidence type="ECO:0000256" key="1">
    <source>
        <dbReference type="SAM" id="SignalP"/>
    </source>
</evidence>
<proteinExistence type="predicted"/>
<accession>A0ABW1SCQ8</accession>
<name>A0ABW1SCQ8_9PROT</name>
<dbReference type="RefSeq" id="WP_377379801.1">
    <property type="nucleotide sequence ID" value="NZ_JBHSSW010000017.1"/>
</dbReference>